<evidence type="ECO:0000256" key="1">
    <source>
        <dbReference type="SAM" id="Phobius"/>
    </source>
</evidence>
<keyword evidence="1" id="KW-1133">Transmembrane helix</keyword>
<evidence type="ECO:0008006" key="4">
    <source>
        <dbReference type="Google" id="ProtNLM"/>
    </source>
</evidence>
<dbReference type="AlphaFoldDB" id="A0A4W4H5N3"/>
<keyword evidence="1" id="KW-0472">Membrane</keyword>
<keyword evidence="3" id="KW-1185">Reference proteome</keyword>
<reference evidence="2" key="5">
    <citation type="submission" date="2025-09" db="UniProtKB">
        <authorList>
            <consortium name="Ensembl"/>
        </authorList>
    </citation>
    <scope>IDENTIFICATION</scope>
</reference>
<reference evidence="3" key="2">
    <citation type="journal article" date="2017" name="Sci. Adv.">
        <title>A tail of two voltages: Proteomic comparison of the three electric organs of the electric eel.</title>
        <authorList>
            <person name="Traeger L.L."/>
            <person name="Sabat G."/>
            <person name="Barrett-Wilt G.A."/>
            <person name="Wells G.B."/>
            <person name="Sussman M.R."/>
        </authorList>
    </citation>
    <scope>NUCLEOTIDE SEQUENCE [LARGE SCALE GENOMIC DNA]</scope>
</reference>
<feature type="transmembrane region" description="Helical" evidence="1">
    <location>
        <begin position="36"/>
        <end position="62"/>
    </location>
</feature>
<protein>
    <recommendedName>
        <fullName evidence="4">GOLD domain-containing protein</fullName>
    </recommendedName>
</protein>
<accession>A0A4W4H5N3</accession>
<organism evidence="2 3">
    <name type="scientific">Electrophorus electricus</name>
    <name type="common">Electric eel</name>
    <name type="synonym">Gymnotus electricus</name>
    <dbReference type="NCBI Taxonomy" id="8005"/>
    <lineage>
        <taxon>Eukaryota</taxon>
        <taxon>Metazoa</taxon>
        <taxon>Chordata</taxon>
        <taxon>Craniata</taxon>
        <taxon>Vertebrata</taxon>
        <taxon>Euteleostomi</taxon>
        <taxon>Actinopterygii</taxon>
        <taxon>Neopterygii</taxon>
        <taxon>Teleostei</taxon>
        <taxon>Ostariophysi</taxon>
        <taxon>Gymnotiformes</taxon>
        <taxon>Gymnotoidei</taxon>
        <taxon>Gymnotidae</taxon>
        <taxon>Electrophorus</taxon>
    </lineage>
</organism>
<keyword evidence="1" id="KW-0812">Transmembrane</keyword>
<name>A0A4W4H5N3_ELEEL</name>
<reference evidence="3" key="1">
    <citation type="journal article" date="2014" name="Science">
        <title>Nonhuman genetics. Genomic basis for the convergent evolution of electric organs.</title>
        <authorList>
            <person name="Gallant J.R."/>
            <person name="Traeger L.L."/>
            <person name="Volkening J.D."/>
            <person name="Moffett H."/>
            <person name="Chen P.H."/>
            <person name="Novina C.D."/>
            <person name="Phillips G.N.Jr."/>
            <person name="Anand R."/>
            <person name="Wells G.B."/>
            <person name="Pinch M."/>
            <person name="Guth R."/>
            <person name="Unguez G.A."/>
            <person name="Albert J.S."/>
            <person name="Zakon H.H."/>
            <person name="Samanta M.P."/>
            <person name="Sussman M.R."/>
        </authorList>
    </citation>
    <scope>NUCLEOTIDE SEQUENCE [LARGE SCALE GENOMIC DNA]</scope>
</reference>
<dbReference type="Proteomes" id="UP000314983">
    <property type="component" value="Chromosome 13"/>
</dbReference>
<reference evidence="2" key="4">
    <citation type="submission" date="2025-08" db="UniProtKB">
        <authorList>
            <consortium name="Ensembl"/>
        </authorList>
    </citation>
    <scope>IDENTIFICATION</scope>
</reference>
<proteinExistence type="predicted"/>
<evidence type="ECO:0000313" key="2">
    <source>
        <dbReference type="Ensembl" id="ENSEEEP00000043822.2"/>
    </source>
</evidence>
<sequence>MYETCSTGSVPGQLVNLDMKYCMEAKNYEEVSIVQVLHFCTFPAFCLIGVATWQVFYLHYFIKARSLLK</sequence>
<evidence type="ECO:0000313" key="3">
    <source>
        <dbReference type="Proteomes" id="UP000314983"/>
    </source>
</evidence>
<reference evidence="2" key="3">
    <citation type="submission" date="2020-05" db="EMBL/GenBank/DDBJ databases">
        <title>Electrophorus electricus (electric eel) genome, fEleEle1, primary haplotype.</title>
        <authorList>
            <person name="Myers G."/>
            <person name="Meyer A."/>
            <person name="Fedrigo O."/>
            <person name="Formenti G."/>
            <person name="Rhie A."/>
            <person name="Tracey A."/>
            <person name="Sims Y."/>
            <person name="Jarvis E.D."/>
        </authorList>
    </citation>
    <scope>NUCLEOTIDE SEQUENCE [LARGE SCALE GENOMIC DNA]</scope>
</reference>
<dbReference type="STRING" id="8005.ENSEEEP00000043822"/>
<dbReference type="Ensembl" id="ENSEEET00000044322.2">
    <property type="protein sequence ID" value="ENSEEEP00000043822.2"/>
    <property type="gene ID" value="ENSEEEG00000020711.2"/>
</dbReference>